<organism evidence="3 4">
    <name type="scientific">Strongyloides papillosus</name>
    <name type="common">Intestinal threadworm</name>
    <dbReference type="NCBI Taxonomy" id="174720"/>
    <lineage>
        <taxon>Eukaryota</taxon>
        <taxon>Metazoa</taxon>
        <taxon>Ecdysozoa</taxon>
        <taxon>Nematoda</taxon>
        <taxon>Chromadorea</taxon>
        <taxon>Rhabditida</taxon>
        <taxon>Tylenchina</taxon>
        <taxon>Panagrolaimomorpha</taxon>
        <taxon>Strongyloidoidea</taxon>
        <taxon>Strongyloididae</taxon>
        <taxon>Strongyloides</taxon>
    </lineage>
</organism>
<dbReference type="PANTHER" id="PTHR47163">
    <property type="entry name" value="DDE_TNP_IS1595 DOMAIN-CONTAINING PROTEIN"/>
    <property type="match status" value="1"/>
</dbReference>
<feature type="region of interest" description="Disordered" evidence="1">
    <location>
        <begin position="325"/>
        <end position="356"/>
    </location>
</feature>
<dbReference type="InterPro" id="IPR053164">
    <property type="entry name" value="IS1016-like_transposase"/>
</dbReference>
<name>A0A0N5BZL9_STREA</name>
<feature type="domain" description="ISXO2-like transposase" evidence="2">
    <location>
        <begin position="134"/>
        <end position="280"/>
    </location>
</feature>
<dbReference type="WBParaSite" id="SPAL_0001121000.1">
    <property type="protein sequence ID" value="SPAL_0001121000.1"/>
    <property type="gene ID" value="SPAL_0001121000"/>
</dbReference>
<dbReference type="Pfam" id="PF12762">
    <property type="entry name" value="DDE_Tnp_IS1595"/>
    <property type="match status" value="1"/>
</dbReference>
<evidence type="ECO:0000256" key="1">
    <source>
        <dbReference type="SAM" id="MobiDB-lite"/>
    </source>
</evidence>
<keyword evidence="3" id="KW-1185">Reference proteome</keyword>
<dbReference type="AlphaFoldDB" id="A0A0N5BZL9"/>
<reference evidence="4" key="1">
    <citation type="submission" date="2017-02" db="UniProtKB">
        <authorList>
            <consortium name="WormBaseParasite"/>
        </authorList>
    </citation>
    <scope>IDENTIFICATION</scope>
</reference>
<dbReference type="Proteomes" id="UP000046392">
    <property type="component" value="Unplaced"/>
</dbReference>
<accession>A0A0N5BZL9</accession>
<dbReference type="NCBIfam" id="NF033547">
    <property type="entry name" value="transpos_IS1595"/>
    <property type="match status" value="1"/>
</dbReference>
<evidence type="ECO:0000259" key="2">
    <source>
        <dbReference type="SMART" id="SM01126"/>
    </source>
</evidence>
<proteinExistence type="predicted"/>
<dbReference type="PANTHER" id="PTHR47163:SF2">
    <property type="entry name" value="SI:DKEY-17M8.2"/>
    <property type="match status" value="1"/>
</dbReference>
<evidence type="ECO:0000313" key="4">
    <source>
        <dbReference type="WBParaSite" id="SPAL_0001121000.1"/>
    </source>
</evidence>
<dbReference type="SMART" id="SM01126">
    <property type="entry name" value="DDE_Tnp_IS1595"/>
    <property type="match status" value="1"/>
</dbReference>
<protein>
    <submittedName>
        <fullName evidence="4">DDE_Tnp_IS1595 domain-containing protein</fullName>
    </submittedName>
</protein>
<dbReference type="STRING" id="174720.A0A0N5BZL9"/>
<dbReference type="InterPro" id="IPR024445">
    <property type="entry name" value="Tnp_ISXO2-like"/>
</dbReference>
<evidence type="ECO:0000313" key="3">
    <source>
        <dbReference type="Proteomes" id="UP000046392"/>
    </source>
</evidence>
<sequence>MANLPEQFRDLPSIFDAMALFGTPEEAEKFLFDHQIFPSSRECHRCGRSMNLNGQSFRCGRKTCQAKSSVRNGTFFSKMKAPLHIVLFYLYMFISGSSQTQIINYLKISKETAASLCKYTRQLLGDAVEESDVKIGGPGIIVEIDESKFGKRKYHRGHRVDGAWVLEGVEKTSERRLFVRVIEKRDARTLETIIKQHVLPGSIIHTDSWRGYSNLANLRRMRYTHRVVNHSQSFRNPETGVHTNIIEGTWSGVKLGIPLRCRNREVIDDYLWGFVWKRINQGRRFEALIWALRNIRWEDLDDSTESVDETFDQLDVDDSQRSIEEDLGTDGQHHLDRQSSPPVASPVRTRRRTRNT</sequence>